<keyword evidence="3" id="KW-1185">Reference proteome</keyword>
<reference evidence="2 3" key="1">
    <citation type="journal article" date="1999" name="Proc. Jpn. Acad.">
        <title>Determination of the complete genomic DNA sequence of Thermoplasma volvanium GSS1.</title>
        <authorList>
            <person name="Kawashima T."/>
            <person name="Yamamoto Y."/>
            <person name="Aramaki H."/>
            <person name="Nunoshiba T."/>
            <person name="Kawamoto T."/>
            <person name="Watanabe K."/>
            <person name="Yamazaki M."/>
            <person name="Kanehori K."/>
            <person name="Amano N."/>
            <person name="Ohya Y."/>
            <person name="Makino K."/>
            <person name="Suzuki M."/>
        </authorList>
    </citation>
    <scope>NUCLEOTIDE SEQUENCE [LARGE SCALE GENOMIC DNA]</scope>
    <source>
        <strain evidence="3">ATCC 51530 / DSM 4299 / JCM 9571 / NBRC 15438 / GSS1</strain>
    </source>
</reference>
<dbReference type="HOGENOM" id="CLU_1912452_0_0_2"/>
<keyword evidence="1" id="KW-0812">Transmembrane</keyword>
<dbReference type="STRING" id="273116.gene:9381511"/>
<feature type="transmembrane region" description="Helical" evidence="1">
    <location>
        <begin position="63"/>
        <end position="82"/>
    </location>
</feature>
<dbReference type="KEGG" id="tvo:TVG0730458"/>
<evidence type="ECO:0000256" key="1">
    <source>
        <dbReference type="SAM" id="Phobius"/>
    </source>
</evidence>
<dbReference type="InterPro" id="IPR036259">
    <property type="entry name" value="MFS_trans_sf"/>
</dbReference>
<name>Q97AT7_THEVO</name>
<evidence type="ECO:0000313" key="3">
    <source>
        <dbReference type="Proteomes" id="UP000001017"/>
    </source>
</evidence>
<reference evidence="2 3" key="2">
    <citation type="journal article" date="2000" name="Proc. Natl. Acad. Sci. U.S.A.">
        <title>Archaeal adaptation to higher temperatures revealed by genomic sequence of Thermoplasma volcanium.</title>
        <authorList>
            <person name="Kawashima T."/>
            <person name="Amano N."/>
            <person name="Koike H."/>
            <person name="Makino S."/>
            <person name="Higuchi S."/>
            <person name="Kawashima-Ohya Y."/>
            <person name="Watanabe K."/>
            <person name="Yamazaki M."/>
            <person name="Kanehori K."/>
            <person name="Kawamoto T."/>
            <person name="Nunoshiba T."/>
            <person name="Yamamoto Y."/>
            <person name="Aramaki H."/>
            <person name="Makino K."/>
            <person name="Suzuki M."/>
        </authorList>
    </citation>
    <scope>NUCLEOTIDE SEQUENCE [LARGE SCALE GENOMIC DNA]</scope>
    <source>
        <strain evidence="3">ATCC 51530 / DSM 4299 / JCM 9571 / NBRC 15438 / GSS1</strain>
    </source>
</reference>
<dbReference type="AlphaFoldDB" id="Q97AT7"/>
<keyword evidence="1" id="KW-0472">Membrane</keyword>
<feature type="transmembrane region" description="Helical" evidence="1">
    <location>
        <begin position="94"/>
        <end position="113"/>
    </location>
</feature>
<feature type="transmembrane region" description="Helical" evidence="1">
    <location>
        <begin position="30"/>
        <end position="57"/>
    </location>
</feature>
<dbReference type="PaxDb" id="273116-14324938"/>
<dbReference type="EMBL" id="BA000011">
    <property type="protein sequence ID" value="BAB59864.1"/>
    <property type="molecule type" value="Genomic_DNA"/>
</dbReference>
<dbReference type="Proteomes" id="UP000001017">
    <property type="component" value="Chromosome"/>
</dbReference>
<gene>
    <name evidence="2" type="ORF">TVG0730458</name>
</gene>
<sequence>MLQKLYKIGSITLDIMYPTSIDKRGKLDYFFYRFLLSKGLTSITTMAFIIYFMWIIVVRSHSVFLYGLIITIYLAVQIVFSIPIGHMIDRINNTALNFLSSFIIVISYSLLLLNDSITAIYRNCGINFWANS</sequence>
<organism evidence="2 3">
    <name type="scientific">Thermoplasma volcanium (strain ATCC 51530 / DSM 4299 / JCM 9571 / NBRC 15438 / GSS1)</name>
    <dbReference type="NCBI Taxonomy" id="273116"/>
    <lineage>
        <taxon>Archaea</taxon>
        <taxon>Methanobacteriati</taxon>
        <taxon>Thermoplasmatota</taxon>
        <taxon>Thermoplasmata</taxon>
        <taxon>Thermoplasmatales</taxon>
        <taxon>Thermoplasmataceae</taxon>
        <taxon>Thermoplasma</taxon>
    </lineage>
</organism>
<keyword evidence="1" id="KW-1133">Transmembrane helix</keyword>
<dbReference type="SUPFAM" id="SSF103473">
    <property type="entry name" value="MFS general substrate transporter"/>
    <property type="match status" value="1"/>
</dbReference>
<protein>
    <submittedName>
        <fullName evidence="2">TVG0730458 protein</fullName>
    </submittedName>
</protein>
<proteinExistence type="predicted"/>
<accession>Q97AT7</accession>
<evidence type="ECO:0000313" key="2">
    <source>
        <dbReference type="EMBL" id="BAB59864.1"/>
    </source>
</evidence>